<keyword evidence="3" id="KW-0808">Transferase</keyword>
<evidence type="ECO:0000256" key="5">
    <source>
        <dbReference type="ARBA" id="ARBA00022705"/>
    </source>
</evidence>
<evidence type="ECO:0000313" key="10">
    <source>
        <dbReference type="EMBL" id="RWS00566.1"/>
    </source>
</evidence>
<evidence type="ECO:0000259" key="9">
    <source>
        <dbReference type="Pfam" id="PF03175"/>
    </source>
</evidence>
<dbReference type="AlphaFoldDB" id="A0A3S3RJF2"/>
<evidence type="ECO:0000256" key="6">
    <source>
        <dbReference type="ARBA" id="ARBA00022932"/>
    </source>
</evidence>
<dbReference type="SUPFAM" id="SSF53098">
    <property type="entry name" value="Ribonuclease H-like"/>
    <property type="match status" value="1"/>
</dbReference>
<dbReference type="InterPro" id="IPR036397">
    <property type="entry name" value="RNaseH_sf"/>
</dbReference>
<keyword evidence="6" id="KW-0239">DNA-directed DNA polymerase</keyword>
<dbReference type="PANTHER" id="PTHR33568">
    <property type="entry name" value="DNA POLYMERASE"/>
    <property type="match status" value="1"/>
</dbReference>
<sequence>MESNKRKSEDMFNEVCAKIQKLEDIMLKLVQTTNDLSQSITSNSNGAGTSFQNENVSTDLIKWEPISSRKQYNQKFKCHSVETSGILKLTLPDNETSLEDIINDLESAFARIIRSGLPNSVMPNDYIRVSLGNDNLDRDIYLPFTRASIFEPSMVTAEIMRVNQSKKEFLLNGKITITVMHVKLPSGGGRTGVNKEIDFDKWRTKAKCVIKIKSDGMCCARSIVIAKAHFDGVRGLEWEQLKDDVGNIQTEKANALCLEAGVLPFTSCGIEELQKFDSILWPQNYQLFVANSETKKSFLFIGTQADNPIFILYHDHHYDALTSIKAFLGRNYFCKKCAKAYNNIYDHKCIYNCDSCFEPGKCEEISVRSCRICHRVFKNSLCFEQHNLNKLCGKFSKCVKCSKTVRGKTHECFTRKCLSCKDKIIEGKVHDCFVLPTDQKKLSAQDKQLKIFVFYDFESCLMECKDGKQKHIPNLCIAQTVCNECWDSKSRTIKNIQCSTCKFGRVTFYGLNACNQFCIWMFSTLNSHAYNIQRERNLKYAINIIAFAHNAKAYDLQFVLKYLVNNNKNPDIVRNGSKLFRLKFGRYIFLDSVNFIPMPLKKLPKTFGFSDELKKGCFPYLFNTVDKINYKGKWPDKKFYNYQLLSPDEKKDFDFWYEKESKNEFDLERELKSYCEMDVDILSKCVMHFRDVWISITKLDPFTRCLTLPMAVMENFRAHYLKKGDISIVPYNGYEPERKASFMGSIWLDFISEKGNFILTREVKIGPYFADGFDYAKNEAYEFLGCVFHGCRKCFPVKRWHFKNPFNSKTMDELYLALKEKLVFYRSQNIKVYLKWECDFKNEINSNKELKNFYEKKRFALKSCSHLPPLNPRDAFFGGRVNALKLYKESSEEEEINYLDVISLYPFVLKYGRFPLGKPRIIKTFESNNIFNYNGLVFLKILPPKSIYIPILPYRSKGKLLFPLCRTCAENRLNEECKHVDEERCLVGTWVSDEIKVAISRGYQVVEIYEVWHFEKLAQQSTGEDGLFNKFMSDCLKIKIENSGWPKNNMTEAEKDKYIEENLLKQGIKLDKENIKFNPGLRQTGKIKVNAFWGKFGQNSNNRCSFLIRDPAEFFDLLANPSIIVKDAYLISEHVMLVQHEQRDEFIVDPSHSSIIIACYTTAL</sequence>
<dbReference type="SUPFAM" id="SSF56672">
    <property type="entry name" value="DNA/RNA polymerases"/>
    <property type="match status" value="1"/>
</dbReference>
<dbReference type="OrthoDB" id="6513969at2759"/>
<dbReference type="Gene3D" id="3.30.420.10">
    <property type="entry name" value="Ribonuclease H-like superfamily/Ribonuclease H"/>
    <property type="match status" value="1"/>
</dbReference>
<feature type="non-terminal residue" evidence="10">
    <location>
        <position position="1164"/>
    </location>
</feature>
<organism evidence="10 11">
    <name type="scientific">Dinothrombium tinctorium</name>
    <dbReference type="NCBI Taxonomy" id="1965070"/>
    <lineage>
        <taxon>Eukaryota</taxon>
        <taxon>Metazoa</taxon>
        <taxon>Ecdysozoa</taxon>
        <taxon>Arthropoda</taxon>
        <taxon>Chelicerata</taxon>
        <taxon>Arachnida</taxon>
        <taxon>Acari</taxon>
        <taxon>Acariformes</taxon>
        <taxon>Trombidiformes</taxon>
        <taxon>Prostigmata</taxon>
        <taxon>Anystina</taxon>
        <taxon>Parasitengona</taxon>
        <taxon>Trombidioidea</taxon>
        <taxon>Trombidiidae</taxon>
        <taxon>Dinothrombium</taxon>
    </lineage>
</organism>
<feature type="domain" description="DNA-directed DNA polymerase family B mitochondria/virus" evidence="9">
    <location>
        <begin position="544"/>
        <end position="726"/>
    </location>
</feature>
<evidence type="ECO:0000256" key="8">
    <source>
        <dbReference type="ARBA" id="ARBA00049244"/>
    </source>
</evidence>
<keyword evidence="5" id="KW-0235">DNA replication</keyword>
<reference evidence="10 11" key="1">
    <citation type="journal article" date="2018" name="Gigascience">
        <title>Genomes of trombidid mites reveal novel predicted allergens and laterally-transferred genes associated with secondary metabolism.</title>
        <authorList>
            <person name="Dong X."/>
            <person name="Chaisiri K."/>
            <person name="Xia D."/>
            <person name="Armstrong S.D."/>
            <person name="Fang Y."/>
            <person name="Donnelly M.J."/>
            <person name="Kadowaki T."/>
            <person name="McGarry J.W."/>
            <person name="Darby A.C."/>
            <person name="Makepeace B.L."/>
        </authorList>
    </citation>
    <scope>NUCLEOTIDE SEQUENCE [LARGE SCALE GENOMIC DNA]</scope>
    <source>
        <strain evidence="10">UoL-WK</strain>
    </source>
</reference>
<dbReference type="STRING" id="1965070.A0A3S3RJF2"/>
<evidence type="ECO:0000313" key="11">
    <source>
        <dbReference type="Proteomes" id="UP000285301"/>
    </source>
</evidence>
<dbReference type="Proteomes" id="UP000285301">
    <property type="component" value="Unassembled WGS sequence"/>
</dbReference>
<dbReference type="InterPro" id="IPR004868">
    <property type="entry name" value="DNA-dir_DNA_pol_B_mt/vir"/>
</dbReference>
<feature type="domain" description="DNA-directed DNA polymerase family B mitochondria/virus" evidence="9">
    <location>
        <begin position="851"/>
        <end position="1044"/>
    </location>
</feature>
<dbReference type="GO" id="GO:0000166">
    <property type="term" value="F:nucleotide binding"/>
    <property type="evidence" value="ECO:0007669"/>
    <property type="project" value="InterPro"/>
</dbReference>
<dbReference type="GO" id="GO:0003887">
    <property type="term" value="F:DNA-directed DNA polymerase activity"/>
    <property type="evidence" value="ECO:0007669"/>
    <property type="project" value="UniProtKB-KW"/>
</dbReference>
<name>A0A3S3RJF2_9ACAR</name>
<evidence type="ECO:0000256" key="2">
    <source>
        <dbReference type="ARBA" id="ARBA00012417"/>
    </source>
</evidence>
<dbReference type="GO" id="GO:0003677">
    <property type="term" value="F:DNA binding"/>
    <property type="evidence" value="ECO:0007669"/>
    <property type="project" value="UniProtKB-KW"/>
</dbReference>
<comment type="catalytic activity">
    <reaction evidence="8">
        <text>DNA(n) + a 2'-deoxyribonucleoside 5'-triphosphate = DNA(n+1) + diphosphate</text>
        <dbReference type="Rhea" id="RHEA:22508"/>
        <dbReference type="Rhea" id="RHEA-COMP:17339"/>
        <dbReference type="Rhea" id="RHEA-COMP:17340"/>
        <dbReference type="ChEBI" id="CHEBI:33019"/>
        <dbReference type="ChEBI" id="CHEBI:61560"/>
        <dbReference type="ChEBI" id="CHEBI:173112"/>
        <dbReference type="EC" id="2.7.7.7"/>
    </reaction>
</comment>
<dbReference type="GO" id="GO:0006260">
    <property type="term" value="P:DNA replication"/>
    <property type="evidence" value="ECO:0007669"/>
    <property type="project" value="UniProtKB-KW"/>
</dbReference>
<dbReference type="InterPro" id="IPR043502">
    <property type="entry name" value="DNA/RNA_pol_sf"/>
</dbReference>
<protein>
    <recommendedName>
        <fullName evidence="2">DNA-directed DNA polymerase</fullName>
        <ecNumber evidence="2">2.7.7.7</ecNumber>
    </recommendedName>
</protein>
<comment type="caution">
    <text evidence="10">The sequence shown here is derived from an EMBL/GenBank/DDBJ whole genome shotgun (WGS) entry which is preliminary data.</text>
</comment>
<evidence type="ECO:0000256" key="1">
    <source>
        <dbReference type="ARBA" id="ARBA00005755"/>
    </source>
</evidence>
<keyword evidence="7" id="KW-0238">DNA-binding</keyword>
<accession>A0A3S3RJF2</accession>
<evidence type="ECO:0000256" key="7">
    <source>
        <dbReference type="ARBA" id="ARBA00023125"/>
    </source>
</evidence>
<evidence type="ECO:0000256" key="3">
    <source>
        <dbReference type="ARBA" id="ARBA00022679"/>
    </source>
</evidence>
<gene>
    <name evidence="10" type="ORF">B4U79_10504</name>
</gene>
<dbReference type="GO" id="GO:0042575">
    <property type="term" value="C:DNA polymerase complex"/>
    <property type="evidence" value="ECO:0007669"/>
    <property type="project" value="UniProtKB-ARBA"/>
</dbReference>
<dbReference type="EMBL" id="NCKU01011074">
    <property type="protein sequence ID" value="RWS00566.1"/>
    <property type="molecule type" value="Genomic_DNA"/>
</dbReference>
<dbReference type="InterPro" id="IPR012337">
    <property type="entry name" value="RNaseH-like_sf"/>
</dbReference>
<evidence type="ECO:0000256" key="4">
    <source>
        <dbReference type="ARBA" id="ARBA00022695"/>
    </source>
</evidence>
<proteinExistence type="inferred from homology"/>
<dbReference type="PANTHER" id="PTHR33568:SF3">
    <property type="entry name" value="DNA-DIRECTED DNA POLYMERASE"/>
    <property type="match status" value="1"/>
</dbReference>
<comment type="similarity">
    <text evidence="1">Belongs to the DNA polymerase type-B family.</text>
</comment>
<dbReference type="EC" id="2.7.7.7" evidence="2"/>
<keyword evidence="11" id="KW-1185">Reference proteome</keyword>
<keyword evidence="4" id="KW-0548">Nucleotidyltransferase</keyword>
<dbReference type="Pfam" id="PF03175">
    <property type="entry name" value="DNA_pol_B_2"/>
    <property type="match status" value="2"/>
</dbReference>